<reference evidence="2 3" key="1">
    <citation type="journal article" date="2018" name="Sci. Rep.">
        <title>A novel species of the marine cyanobacterium Acaryochloris with a unique pigment content and lifestyle.</title>
        <authorList>
            <person name="Partensky F."/>
            <person name="Six C."/>
            <person name="Ratin M."/>
            <person name="Garczarek L."/>
            <person name="Vaulot D."/>
            <person name="Probert I."/>
            <person name="Calteau A."/>
            <person name="Gourvil P."/>
            <person name="Marie D."/>
            <person name="Grebert T."/>
            <person name="Bouchier C."/>
            <person name="Le Panse S."/>
            <person name="Gachenot M."/>
            <person name="Rodriguez F."/>
            <person name="Garrido J.L."/>
        </authorList>
    </citation>
    <scope>NUCLEOTIDE SEQUENCE [LARGE SCALE GENOMIC DNA]</scope>
    <source>
        <strain evidence="2 3">RCC1774</strain>
    </source>
</reference>
<keyword evidence="1" id="KW-1133">Transmembrane helix</keyword>
<dbReference type="EMBL" id="PQWO01000015">
    <property type="protein sequence ID" value="PZD71712.1"/>
    <property type="molecule type" value="Genomic_DNA"/>
</dbReference>
<protein>
    <submittedName>
        <fullName evidence="2">Uncharacterized protein</fullName>
    </submittedName>
</protein>
<comment type="caution">
    <text evidence="2">The sequence shown here is derived from an EMBL/GenBank/DDBJ whole genome shotgun (WGS) entry which is preliminary data.</text>
</comment>
<sequence>MDSDADFMGYTHHNLLDGLQPFWIDNVTLLASSLGAILAMGLRSCGLFAQGTTSLSHLAVFVHA</sequence>
<keyword evidence="3" id="KW-1185">Reference proteome</keyword>
<evidence type="ECO:0000313" key="2">
    <source>
        <dbReference type="EMBL" id="PZD71712.1"/>
    </source>
</evidence>
<evidence type="ECO:0000313" key="3">
    <source>
        <dbReference type="Proteomes" id="UP000248857"/>
    </source>
</evidence>
<keyword evidence="1" id="KW-0472">Membrane</keyword>
<keyword evidence="1" id="KW-0812">Transmembrane</keyword>
<organism evidence="2 3">
    <name type="scientific">Acaryochloris thomasi RCC1774</name>
    <dbReference type="NCBI Taxonomy" id="1764569"/>
    <lineage>
        <taxon>Bacteria</taxon>
        <taxon>Bacillati</taxon>
        <taxon>Cyanobacteriota</taxon>
        <taxon>Cyanophyceae</taxon>
        <taxon>Acaryochloridales</taxon>
        <taxon>Acaryochloridaceae</taxon>
        <taxon>Acaryochloris</taxon>
        <taxon>Acaryochloris thomasi</taxon>
    </lineage>
</organism>
<dbReference type="RefSeq" id="WP_110987857.1">
    <property type="nucleotide sequence ID" value="NZ_CAWNWM010000015.1"/>
</dbReference>
<evidence type="ECO:0000256" key="1">
    <source>
        <dbReference type="SAM" id="Phobius"/>
    </source>
</evidence>
<gene>
    <name evidence="2" type="ORF">C1752_05050</name>
</gene>
<feature type="transmembrane region" description="Helical" evidence="1">
    <location>
        <begin position="22"/>
        <end position="42"/>
    </location>
</feature>
<dbReference type="AlphaFoldDB" id="A0A2W1JLC6"/>
<proteinExistence type="predicted"/>
<name>A0A2W1JLC6_9CYAN</name>
<dbReference type="Proteomes" id="UP000248857">
    <property type="component" value="Unassembled WGS sequence"/>
</dbReference>
<accession>A0A2W1JLC6</accession>